<organism evidence="2 3">
    <name type="scientific">Gracilibacillus halotolerans</name>
    <dbReference type="NCBI Taxonomy" id="74386"/>
    <lineage>
        <taxon>Bacteria</taxon>
        <taxon>Bacillati</taxon>
        <taxon>Bacillota</taxon>
        <taxon>Bacilli</taxon>
        <taxon>Bacillales</taxon>
        <taxon>Bacillaceae</taxon>
        <taxon>Gracilibacillus</taxon>
    </lineage>
</organism>
<comment type="caution">
    <text evidence="2">The sequence shown here is derived from an EMBL/GenBank/DDBJ whole genome shotgun (WGS) entry which is preliminary data.</text>
</comment>
<dbReference type="EMBL" id="JACHON010000001">
    <property type="protein sequence ID" value="MBB6511761.1"/>
    <property type="molecule type" value="Genomic_DNA"/>
</dbReference>
<dbReference type="Pfam" id="PF06686">
    <property type="entry name" value="SpoIIIAC"/>
    <property type="match status" value="1"/>
</dbReference>
<feature type="transmembrane region" description="Helical" evidence="1">
    <location>
        <begin position="7"/>
        <end position="25"/>
    </location>
</feature>
<accession>A0A841RGK4</accession>
<keyword evidence="1" id="KW-0812">Transmembrane</keyword>
<proteinExistence type="predicted"/>
<evidence type="ECO:0000313" key="2">
    <source>
        <dbReference type="EMBL" id="MBB6511761.1"/>
    </source>
</evidence>
<evidence type="ECO:0000256" key="1">
    <source>
        <dbReference type="SAM" id="Phobius"/>
    </source>
</evidence>
<keyword evidence="3" id="KW-1185">Reference proteome</keyword>
<protein>
    <submittedName>
        <fullName evidence="2">Stage III sporulation protein AC</fullName>
    </submittedName>
</protein>
<dbReference type="AlphaFoldDB" id="A0A841RGK4"/>
<reference evidence="2 3" key="1">
    <citation type="submission" date="2020-08" db="EMBL/GenBank/DDBJ databases">
        <title>Genomic Encyclopedia of Type Strains, Phase IV (KMG-IV): sequencing the most valuable type-strain genomes for metagenomic binning, comparative biology and taxonomic classification.</title>
        <authorList>
            <person name="Goeker M."/>
        </authorList>
    </citation>
    <scope>NUCLEOTIDE SEQUENCE [LARGE SCALE GENOMIC DNA]</scope>
    <source>
        <strain evidence="2 3">DSM 11805</strain>
    </source>
</reference>
<dbReference type="NCBIfam" id="TIGR02848">
    <property type="entry name" value="spore_III_AC"/>
    <property type="match status" value="1"/>
</dbReference>
<dbReference type="InterPro" id="IPR009570">
    <property type="entry name" value="Spore_III_AC"/>
</dbReference>
<keyword evidence="1" id="KW-1133">Transmembrane helix</keyword>
<dbReference type="Proteomes" id="UP000572212">
    <property type="component" value="Unassembled WGS sequence"/>
</dbReference>
<keyword evidence="1" id="KW-0472">Membrane</keyword>
<feature type="transmembrane region" description="Helical" evidence="1">
    <location>
        <begin position="37"/>
        <end position="57"/>
    </location>
</feature>
<evidence type="ECO:0000313" key="3">
    <source>
        <dbReference type="Proteomes" id="UP000572212"/>
    </source>
</evidence>
<dbReference type="RefSeq" id="WP_184244281.1">
    <property type="nucleotide sequence ID" value="NZ_BAAACU010000022.1"/>
</dbReference>
<gene>
    <name evidence="2" type="ORF">GGQ92_000528</name>
</gene>
<dbReference type="InterPro" id="IPR025664">
    <property type="entry name" value="Spore_III_AC/AD"/>
</dbReference>
<sequence>MIGDTGILFQVAGIGIIVAMIHTVLKQMGKEEFAQFVSLIGFIIVLLFVLNSISDLFQQIKSVFFLKG</sequence>
<name>A0A841RGK4_9BACI</name>